<sequence>MLFLSGMRASAFTTLPIEAVDLDNLRLRQWPELGVHTKNGKKATTFLLNIPEILAPVRQWDAIVRKSLPGSSPWYAPIAHSWGDQFLSQDEPGKTRSQALQKRLELLFSIANLEFKSPHKFRHGHAVYGLLHAQTMADYKAVSMNLMHESIEITDSTYAPMLSSDVQERIAGLSGKATSMPGDELEVFLNKLDRESQKKALMFIAGKLAQ</sequence>
<protein>
    <recommendedName>
        <fullName evidence="2">Tyr recombinase domain-containing protein</fullName>
    </recommendedName>
</protein>
<dbReference type="STRING" id="1134406.ADN00_02560"/>
<comment type="caution">
    <text evidence="3">The sequence shown here is derived from an EMBL/GenBank/DDBJ whole genome shotgun (WGS) entry which is preliminary data.</text>
</comment>
<dbReference type="GO" id="GO:0015074">
    <property type="term" value="P:DNA integration"/>
    <property type="evidence" value="ECO:0007669"/>
    <property type="project" value="InterPro"/>
</dbReference>
<dbReference type="GO" id="GO:0006310">
    <property type="term" value="P:DNA recombination"/>
    <property type="evidence" value="ECO:0007669"/>
    <property type="project" value="UniProtKB-KW"/>
</dbReference>
<feature type="domain" description="Tyr recombinase" evidence="2">
    <location>
        <begin position="1"/>
        <end position="172"/>
    </location>
</feature>
<dbReference type="OrthoDB" id="165530at2"/>
<dbReference type="GO" id="GO:0003677">
    <property type="term" value="F:DNA binding"/>
    <property type="evidence" value="ECO:0007669"/>
    <property type="project" value="InterPro"/>
</dbReference>
<proteinExistence type="predicted"/>
<dbReference type="Proteomes" id="UP000050417">
    <property type="component" value="Unassembled WGS sequence"/>
</dbReference>
<dbReference type="InterPro" id="IPR011010">
    <property type="entry name" value="DNA_brk_join_enz"/>
</dbReference>
<dbReference type="AlphaFoldDB" id="A0A0P6XH39"/>
<dbReference type="SUPFAM" id="SSF56349">
    <property type="entry name" value="DNA breaking-rejoining enzymes"/>
    <property type="match status" value="1"/>
</dbReference>
<gene>
    <name evidence="3" type="ORF">ADN00_02560</name>
</gene>
<evidence type="ECO:0000313" key="4">
    <source>
        <dbReference type="Proteomes" id="UP000050417"/>
    </source>
</evidence>
<dbReference type="EMBL" id="LGCL01000012">
    <property type="protein sequence ID" value="KPL79419.1"/>
    <property type="molecule type" value="Genomic_DNA"/>
</dbReference>
<dbReference type="InterPro" id="IPR013762">
    <property type="entry name" value="Integrase-like_cat_sf"/>
</dbReference>
<reference evidence="3 4" key="1">
    <citation type="submission" date="2015-07" db="EMBL/GenBank/DDBJ databases">
        <title>Genome sequence of Ornatilinea apprima DSM 23815.</title>
        <authorList>
            <person name="Hemp J."/>
            <person name="Ward L.M."/>
            <person name="Pace L.A."/>
            <person name="Fischer W.W."/>
        </authorList>
    </citation>
    <scope>NUCLEOTIDE SEQUENCE [LARGE SCALE GENOMIC DNA]</scope>
    <source>
        <strain evidence="3 4">P3M-1</strain>
    </source>
</reference>
<evidence type="ECO:0000256" key="1">
    <source>
        <dbReference type="ARBA" id="ARBA00023172"/>
    </source>
</evidence>
<accession>A0A0P6XH39</accession>
<dbReference type="PROSITE" id="PS51898">
    <property type="entry name" value="TYR_RECOMBINASE"/>
    <property type="match status" value="1"/>
</dbReference>
<evidence type="ECO:0000313" key="3">
    <source>
        <dbReference type="EMBL" id="KPL79419.1"/>
    </source>
</evidence>
<dbReference type="InterPro" id="IPR002104">
    <property type="entry name" value="Integrase_catalytic"/>
</dbReference>
<evidence type="ECO:0000259" key="2">
    <source>
        <dbReference type="PROSITE" id="PS51898"/>
    </source>
</evidence>
<keyword evidence="4" id="KW-1185">Reference proteome</keyword>
<keyword evidence="1" id="KW-0233">DNA recombination</keyword>
<dbReference type="Gene3D" id="1.10.443.10">
    <property type="entry name" value="Intergrase catalytic core"/>
    <property type="match status" value="1"/>
</dbReference>
<organism evidence="3 4">
    <name type="scientific">Ornatilinea apprima</name>
    <dbReference type="NCBI Taxonomy" id="1134406"/>
    <lineage>
        <taxon>Bacteria</taxon>
        <taxon>Bacillati</taxon>
        <taxon>Chloroflexota</taxon>
        <taxon>Anaerolineae</taxon>
        <taxon>Anaerolineales</taxon>
        <taxon>Anaerolineaceae</taxon>
        <taxon>Ornatilinea</taxon>
    </lineage>
</organism>
<dbReference type="CDD" id="cd00397">
    <property type="entry name" value="DNA_BRE_C"/>
    <property type="match status" value="1"/>
</dbReference>
<name>A0A0P6XH39_9CHLR</name>